<feature type="transmembrane region" description="Helical" evidence="6">
    <location>
        <begin position="246"/>
        <end position="269"/>
    </location>
</feature>
<dbReference type="PANTHER" id="PTHR33048">
    <property type="entry name" value="PTH11-LIKE INTEGRAL MEMBRANE PROTEIN (AFU_ORTHOLOGUE AFUA_5G11245)"/>
    <property type="match status" value="1"/>
</dbReference>
<feature type="transmembrane region" description="Helical" evidence="6">
    <location>
        <begin position="28"/>
        <end position="50"/>
    </location>
</feature>
<reference evidence="8 9" key="1">
    <citation type="submission" date="2017-10" db="EMBL/GenBank/DDBJ databases">
        <title>Comparative genomics in systemic dimorphic fungi from Ajellomycetaceae.</title>
        <authorList>
            <person name="Munoz J.F."/>
            <person name="Mcewen J.G."/>
            <person name="Clay O.K."/>
            <person name="Cuomo C.A."/>
        </authorList>
    </citation>
    <scope>NUCLEOTIDE SEQUENCE [LARGE SCALE GENOMIC DNA]</scope>
    <source>
        <strain evidence="8 9">UAMH7299</strain>
    </source>
</reference>
<dbReference type="InterPro" id="IPR049326">
    <property type="entry name" value="Rhodopsin_dom_fungi"/>
</dbReference>
<name>A0A2B7Y1Z8_POLH7</name>
<feature type="transmembrane region" description="Helical" evidence="6">
    <location>
        <begin position="183"/>
        <end position="202"/>
    </location>
</feature>
<dbReference type="EMBL" id="PDNA01000086">
    <property type="protein sequence ID" value="PGH15073.1"/>
    <property type="molecule type" value="Genomic_DNA"/>
</dbReference>
<sequence length="349" mass="37881">MDLATTPGMAPPDGHIPQFDAPYNMLQVGTVIAFGVTYFVATVFLFLRYFQSLKLVQKVEIDLVIVSLSYGVALFYFVTLVNLMGYGWGKHLWDVSLADLMEFNKILLPNTLAYLICPSITKMGMLAVLYRINPSIIYRSIVVAIAVAIIAYTAALCSITGGPCSPLKEGTLNCLQGVALSHAVLNIASDFAVLAVPIPTIYSLKLTLKQKISLGCLLGVGSGVIICSIARLPYVVILPNEPDATYYQAILGVWSIVEVNLGVICACAMRLKPLIKTYLPQLGIFSSRSRSTNNNKNKSQHSYQLHSIQKGSAHAHPAAGSSDNHQVYRSYKIDDAEGTDNGSTDKILT</sequence>
<dbReference type="InterPro" id="IPR052337">
    <property type="entry name" value="SAT4-like"/>
</dbReference>
<dbReference type="STRING" id="1447883.A0A2B7Y1Z8"/>
<evidence type="ECO:0000256" key="5">
    <source>
        <dbReference type="ARBA" id="ARBA00038359"/>
    </source>
</evidence>
<proteinExistence type="inferred from homology"/>
<keyword evidence="2 6" id="KW-0812">Transmembrane</keyword>
<dbReference type="Proteomes" id="UP000224634">
    <property type="component" value="Unassembled WGS sequence"/>
</dbReference>
<feature type="transmembrane region" description="Helical" evidence="6">
    <location>
        <begin position="214"/>
        <end position="234"/>
    </location>
</feature>
<accession>A0A2B7Y1Z8</accession>
<evidence type="ECO:0000256" key="1">
    <source>
        <dbReference type="ARBA" id="ARBA00004141"/>
    </source>
</evidence>
<dbReference type="PANTHER" id="PTHR33048:SF129">
    <property type="entry name" value="INTEGRAL MEMBRANE PROTEIN-RELATED"/>
    <property type="match status" value="1"/>
</dbReference>
<feature type="domain" description="Rhodopsin" evidence="7">
    <location>
        <begin position="47"/>
        <end position="276"/>
    </location>
</feature>
<evidence type="ECO:0000313" key="8">
    <source>
        <dbReference type="EMBL" id="PGH15073.1"/>
    </source>
</evidence>
<keyword evidence="9" id="KW-1185">Reference proteome</keyword>
<evidence type="ECO:0000256" key="3">
    <source>
        <dbReference type="ARBA" id="ARBA00022989"/>
    </source>
</evidence>
<dbReference type="OrthoDB" id="444631at2759"/>
<feature type="transmembrane region" description="Helical" evidence="6">
    <location>
        <begin position="106"/>
        <end position="129"/>
    </location>
</feature>
<keyword evidence="4 6" id="KW-0472">Membrane</keyword>
<dbReference type="AlphaFoldDB" id="A0A2B7Y1Z8"/>
<dbReference type="GO" id="GO:0016020">
    <property type="term" value="C:membrane"/>
    <property type="evidence" value="ECO:0007669"/>
    <property type="project" value="UniProtKB-SubCell"/>
</dbReference>
<evidence type="ECO:0000256" key="4">
    <source>
        <dbReference type="ARBA" id="ARBA00023136"/>
    </source>
</evidence>
<evidence type="ECO:0000259" key="7">
    <source>
        <dbReference type="Pfam" id="PF20684"/>
    </source>
</evidence>
<keyword evidence="3 6" id="KW-1133">Transmembrane helix</keyword>
<protein>
    <recommendedName>
        <fullName evidence="7">Rhodopsin domain-containing protein</fullName>
    </recommendedName>
</protein>
<comment type="caution">
    <text evidence="8">The sequence shown here is derived from an EMBL/GenBank/DDBJ whole genome shotgun (WGS) entry which is preliminary data.</text>
</comment>
<feature type="transmembrane region" description="Helical" evidence="6">
    <location>
        <begin position="141"/>
        <end position="163"/>
    </location>
</feature>
<feature type="transmembrane region" description="Helical" evidence="6">
    <location>
        <begin position="62"/>
        <end position="86"/>
    </location>
</feature>
<organism evidence="8 9">
    <name type="scientific">Polytolypa hystricis (strain UAMH7299)</name>
    <dbReference type="NCBI Taxonomy" id="1447883"/>
    <lineage>
        <taxon>Eukaryota</taxon>
        <taxon>Fungi</taxon>
        <taxon>Dikarya</taxon>
        <taxon>Ascomycota</taxon>
        <taxon>Pezizomycotina</taxon>
        <taxon>Eurotiomycetes</taxon>
        <taxon>Eurotiomycetidae</taxon>
        <taxon>Onygenales</taxon>
        <taxon>Onygenales incertae sedis</taxon>
        <taxon>Polytolypa</taxon>
    </lineage>
</organism>
<evidence type="ECO:0000256" key="2">
    <source>
        <dbReference type="ARBA" id="ARBA00022692"/>
    </source>
</evidence>
<comment type="subcellular location">
    <subcellularLocation>
        <location evidence="1">Membrane</location>
        <topology evidence="1">Multi-pass membrane protein</topology>
    </subcellularLocation>
</comment>
<gene>
    <name evidence="8" type="ORF">AJ80_05698</name>
</gene>
<evidence type="ECO:0000313" key="9">
    <source>
        <dbReference type="Proteomes" id="UP000224634"/>
    </source>
</evidence>
<dbReference type="Pfam" id="PF20684">
    <property type="entry name" value="Fung_rhodopsin"/>
    <property type="match status" value="1"/>
</dbReference>
<evidence type="ECO:0000256" key="6">
    <source>
        <dbReference type="SAM" id="Phobius"/>
    </source>
</evidence>
<comment type="similarity">
    <text evidence="5">Belongs to the SAT4 family.</text>
</comment>